<name>A0ABX2JRT6_9SPHN</name>
<dbReference type="EMBL" id="JABULH010000009">
    <property type="protein sequence ID" value="NTS66553.1"/>
    <property type="molecule type" value="Genomic_DNA"/>
</dbReference>
<organism evidence="2 3">
    <name type="scientific">Sphingomonas hominis</name>
    <dbReference type="NCBI Taxonomy" id="2741495"/>
    <lineage>
        <taxon>Bacteria</taxon>
        <taxon>Pseudomonadati</taxon>
        <taxon>Pseudomonadota</taxon>
        <taxon>Alphaproteobacteria</taxon>
        <taxon>Sphingomonadales</taxon>
        <taxon>Sphingomonadaceae</taxon>
        <taxon>Sphingomonas</taxon>
    </lineage>
</organism>
<gene>
    <name evidence="2" type="ORF">HRV97_15485</name>
</gene>
<dbReference type="Proteomes" id="UP000621447">
    <property type="component" value="Unassembled WGS sequence"/>
</dbReference>
<evidence type="ECO:0000259" key="1">
    <source>
        <dbReference type="Pfam" id="PF10412"/>
    </source>
</evidence>
<evidence type="ECO:0000313" key="2">
    <source>
        <dbReference type="EMBL" id="NTS66553.1"/>
    </source>
</evidence>
<protein>
    <submittedName>
        <fullName evidence="2">Type IV secretion system DNA-binding domain-containing protein</fullName>
    </submittedName>
</protein>
<feature type="domain" description="Type IV secretion system coupling protein TraD DNA-binding" evidence="1">
    <location>
        <begin position="4"/>
        <end position="180"/>
    </location>
</feature>
<keyword evidence="3" id="KW-1185">Reference proteome</keyword>
<sequence>MGNGDRIVVIGAGEAFTALADQTRDLMIDPARGNWDFFADHPSDYARSSAVAAFIPIDPRDRDASWLYAGRYVLARAIEHVGQQPGAMLSGVRDLVRNLPPDALAEFAGHDTICSQGVRWAETVLAGVRTPLHQIANHDPRMPKTSIVRWLAGPASTILFIHRDPDRADHELQAIVASLRDHAMLGRIDVEMALGAAQLVIEGTTR</sequence>
<dbReference type="InterPro" id="IPR019476">
    <property type="entry name" value="T4SS_TraD_DNA-bd"/>
</dbReference>
<evidence type="ECO:0000313" key="3">
    <source>
        <dbReference type="Proteomes" id="UP000621447"/>
    </source>
</evidence>
<reference evidence="2 3" key="1">
    <citation type="submission" date="2020-06" db="EMBL/GenBank/DDBJ databases">
        <title>Sphingomonas hominis sp. nov., a member of the Sphingomonas, isolated from the hair of a 22-year-old girl.</title>
        <authorList>
            <person name="Zhang D.-F."/>
            <person name="Cui X.-W."/>
        </authorList>
    </citation>
    <scope>NUCLEOTIDE SEQUENCE [LARGE SCALE GENOMIC DNA]</scope>
    <source>
        <strain evidence="2 3">HHU CXW</strain>
    </source>
</reference>
<keyword evidence="2" id="KW-0238">DNA-binding</keyword>
<accession>A0ABX2JRT6</accession>
<dbReference type="GO" id="GO:0003677">
    <property type="term" value="F:DNA binding"/>
    <property type="evidence" value="ECO:0007669"/>
    <property type="project" value="UniProtKB-KW"/>
</dbReference>
<dbReference type="Pfam" id="PF10412">
    <property type="entry name" value="TrwB_AAD_bind"/>
    <property type="match status" value="1"/>
</dbReference>
<comment type="caution">
    <text evidence="2">The sequence shown here is derived from an EMBL/GenBank/DDBJ whole genome shotgun (WGS) entry which is preliminary data.</text>
</comment>
<proteinExistence type="predicted"/>